<comment type="caution">
    <text evidence="2">The sequence shown here is derived from an EMBL/GenBank/DDBJ whole genome shotgun (WGS) entry which is preliminary data.</text>
</comment>
<reference evidence="2 3" key="1">
    <citation type="journal article" date="2019" name="Int. J. Syst. Evol. Microbiol.">
        <title>The Global Catalogue of Microorganisms (GCM) 10K type strain sequencing project: providing services to taxonomists for standard genome sequencing and annotation.</title>
        <authorList>
            <consortium name="The Broad Institute Genomics Platform"/>
            <consortium name="The Broad Institute Genome Sequencing Center for Infectious Disease"/>
            <person name="Wu L."/>
            <person name="Ma J."/>
        </authorList>
    </citation>
    <scope>NUCLEOTIDE SEQUENCE [LARGE SCALE GENOMIC DNA]</scope>
    <source>
        <strain evidence="2 3">JCM 16327</strain>
    </source>
</reference>
<feature type="transmembrane region" description="Helical" evidence="1">
    <location>
        <begin position="12"/>
        <end position="30"/>
    </location>
</feature>
<dbReference type="EMBL" id="BAAADU010000002">
    <property type="protein sequence ID" value="GAA0656458.1"/>
    <property type="molecule type" value="Genomic_DNA"/>
</dbReference>
<sequence length="69" mass="7507">MSESSTDASRLTRTELYAALTLWFAAFVFLDTTSGSGVFPTAASIVAAIVIYLLPVVLVVDVAFRFFRL</sequence>
<dbReference type="GeneID" id="68573267"/>
<keyword evidence="1" id="KW-0812">Transmembrane</keyword>
<accession>A0AAV3T2F4</accession>
<evidence type="ECO:0000256" key="1">
    <source>
        <dbReference type="SAM" id="Phobius"/>
    </source>
</evidence>
<evidence type="ECO:0000313" key="3">
    <source>
        <dbReference type="Proteomes" id="UP001500194"/>
    </source>
</evidence>
<protein>
    <submittedName>
        <fullName evidence="2">Uncharacterized protein</fullName>
    </submittedName>
</protein>
<name>A0AAV3T2F4_9EURY</name>
<dbReference type="RefSeq" id="WP_227259903.1">
    <property type="nucleotide sequence ID" value="NZ_BAAADU010000002.1"/>
</dbReference>
<evidence type="ECO:0000313" key="2">
    <source>
        <dbReference type="EMBL" id="GAA0656458.1"/>
    </source>
</evidence>
<gene>
    <name evidence="2" type="ORF">GCM10009019_20530</name>
</gene>
<proteinExistence type="predicted"/>
<keyword evidence="1" id="KW-0472">Membrane</keyword>
<keyword evidence="1" id="KW-1133">Transmembrane helix</keyword>
<keyword evidence="3" id="KW-1185">Reference proteome</keyword>
<dbReference type="Proteomes" id="UP001500194">
    <property type="component" value="Unassembled WGS sequence"/>
</dbReference>
<feature type="transmembrane region" description="Helical" evidence="1">
    <location>
        <begin position="42"/>
        <end position="64"/>
    </location>
</feature>
<organism evidence="2 3">
    <name type="scientific">Salarchaeum japonicum</name>
    <dbReference type="NCBI Taxonomy" id="555573"/>
    <lineage>
        <taxon>Archaea</taxon>
        <taxon>Methanobacteriati</taxon>
        <taxon>Methanobacteriota</taxon>
        <taxon>Stenosarchaea group</taxon>
        <taxon>Halobacteria</taxon>
        <taxon>Halobacteriales</taxon>
        <taxon>Halobacteriaceae</taxon>
    </lineage>
</organism>
<dbReference type="AlphaFoldDB" id="A0AAV3T2F4"/>